<evidence type="ECO:0008006" key="3">
    <source>
        <dbReference type="Google" id="ProtNLM"/>
    </source>
</evidence>
<reference evidence="1 2" key="1">
    <citation type="journal article" date="2015" name="Nature">
        <title>rRNA introns, odd ribosomes, and small enigmatic genomes across a large radiation of phyla.</title>
        <authorList>
            <person name="Brown C.T."/>
            <person name="Hug L.A."/>
            <person name="Thomas B.C."/>
            <person name="Sharon I."/>
            <person name="Castelle C.J."/>
            <person name="Singh A."/>
            <person name="Wilkins M.J."/>
            <person name="Williams K.H."/>
            <person name="Banfield J.F."/>
        </authorList>
    </citation>
    <scope>NUCLEOTIDE SEQUENCE [LARGE SCALE GENOMIC DNA]</scope>
</reference>
<organism evidence="1 2">
    <name type="scientific">Candidatus Woesebacteria bacterium GW2011_GWB1_39_12</name>
    <dbReference type="NCBI Taxonomy" id="1618574"/>
    <lineage>
        <taxon>Bacteria</taxon>
        <taxon>Candidatus Woeseibacteriota</taxon>
    </lineage>
</organism>
<evidence type="ECO:0000313" key="2">
    <source>
        <dbReference type="Proteomes" id="UP000033881"/>
    </source>
</evidence>
<dbReference type="EMBL" id="LBWB01000029">
    <property type="protein sequence ID" value="KKQ99026.1"/>
    <property type="molecule type" value="Genomic_DNA"/>
</dbReference>
<accession>A0A0G0QBE0</accession>
<dbReference type="STRING" id="1618574.UT24_C0029G0038"/>
<proteinExistence type="predicted"/>
<name>A0A0G0QBE0_9BACT</name>
<gene>
    <name evidence="1" type="ORF">UT24_C0029G0038</name>
</gene>
<protein>
    <recommendedName>
        <fullName evidence="3">Major capsid protein</fullName>
    </recommendedName>
</protein>
<evidence type="ECO:0000313" key="1">
    <source>
        <dbReference type="EMBL" id="KKQ99026.1"/>
    </source>
</evidence>
<sequence length="295" mass="31769">MNYVDEALQQIREQLYKAAEVTSTYTFSPTTRSIFSPENLDERIKFLVPIDTPLRNRIPRVAGKGQAAMWKRMTSAVHSKSHPSTNVAAGTNTAISFADAGAPNETTQTYDMVSQAYELLGRKLEVGGLALAASRGRDGQPDMMKSREQIKAYELMLGEEEMIVAGDTDVANEFDGLFKQITTNSGSYSGFVTSSGIGANCRTLYLYGADPTLLVLNARQLQALADDLQASGAIQRSVITQGEVAGVTGGFALSRIVNPVTQSLIDVKPERFVGYGGLLLTEKSPAGMQLTVGQV</sequence>
<comment type="caution">
    <text evidence="1">The sequence shown here is derived from an EMBL/GenBank/DDBJ whole genome shotgun (WGS) entry which is preliminary data.</text>
</comment>
<dbReference type="InterPro" id="IPR035198">
    <property type="entry name" value="SU10_MCP"/>
</dbReference>
<dbReference type="Proteomes" id="UP000033881">
    <property type="component" value="Unassembled WGS sequence"/>
</dbReference>
<dbReference type="Pfam" id="PF17236">
    <property type="entry name" value="SU10_MCP"/>
    <property type="match status" value="1"/>
</dbReference>
<dbReference type="AlphaFoldDB" id="A0A0G0QBE0"/>